<organism evidence="3 4">
    <name type="scientific">Treponema primitia (strain ATCC BAA-887 / DSM 12427 / ZAS-2)</name>
    <dbReference type="NCBI Taxonomy" id="545694"/>
    <lineage>
        <taxon>Bacteria</taxon>
        <taxon>Pseudomonadati</taxon>
        <taxon>Spirochaetota</taxon>
        <taxon>Spirochaetia</taxon>
        <taxon>Spirochaetales</taxon>
        <taxon>Treponemataceae</taxon>
        <taxon>Treponema</taxon>
    </lineage>
</organism>
<dbReference type="AlphaFoldDB" id="F5YK41"/>
<reference evidence="4" key="1">
    <citation type="submission" date="2009-12" db="EMBL/GenBank/DDBJ databases">
        <title>Complete sequence of Treponema primitia strain ZAS-2.</title>
        <authorList>
            <person name="Tetu S.G."/>
            <person name="Matson E."/>
            <person name="Ren Q."/>
            <person name="Seshadri R."/>
            <person name="Elbourne L."/>
            <person name="Hassan K.A."/>
            <person name="Durkin A."/>
            <person name="Radune D."/>
            <person name="Mohamoud Y."/>
            <person name="Shay R."/>
            <person name="Jin S."/>
            <person name="Zhang X."/>
            <person name="Lucey K."/>
            <person name="Ballor N.R."/>
            <person name="Ottesen E."/>
            <person name="Rosenthal R."/>
            <person name="Allen A."/>
            <person name="Leadbetter J.R."/>
            <person name="Paulsen I.T."/>
        </authorList>
    </citation>
    <scope>NUCLEOTIDE SEQUENCE [LARGE SCALE GENOMIC DNA]</scope>
    <source>
        <strain evidence="4">ATCC BAA-887 / DSM 12427 / ZAS-2</strain>
    </source>
</reference>
<dbReference type="Gene3D" id="3.10.28.20">
    <property type="entry name" value="Acetamidase/Formamidase-like domains"/>
    <property type="match status" value="1"/>
</dbReference>
<dbReference type="PROSITE" id="PS51257">
    <property type="entry name" value="PROKAR_LIPOPROTEIN"/>
    <property type="match status" value="1"/>
</dbReference>
<feature type="chain" id="PRO_5003336077" evidence="2">
    <location>
        <begin position="31"/>
        <end position="385"/>
    </location>
</feature>
<dbReference type="HOGENOM" id="CLU_056376_0_0_12"/>
<keyword evidence="2" id="KW-0732">Signal</keyword>
<evidence type="ECO:0000313" key="3">
    <source>
        <dbReference type="EMBL" id="AEF86254.1"/>
    </source>
</evidence>
<evidence type="ECO:0000256" key="2">
    <source>
        <dbReference type="SAM" id="SignalP"/>
    </source>
</evidence>
<protein>
    <submittedName>
        <fullName evidence="3">Putative lipoprotein</fullName>
    </submittedName>
</protein>
<gene>
    <name evidence="3" type="ordered locus">TREPR_0645</name>
</gene>
<keyword evidence="4" id="KW-1185">Reference proteome</keyword>
<dbReference type="eggNOG" id="ENOG50335ZB">
    <property type="taxonomic scope" value="Bacteria"/>
</dbReference>
<feature type="region of interest" description="Disordered" evidence="1">
    <location>
        <begin position="47"/>
        <end position="77"/>
    </location>
</feature>
<keyword evidence="3" id="KW-0449">Lipoprotein</keyword>
<reference evidence="3 4" key="2">
    <citation type="journal article" date="2011" name="ISME J.">
        <title>RNA-seq reveals cooperative metabolic interactions between two termite-gut spirochete species in co-culture.</title>
        <authorList>
            <person name="Rosenthal A.Z."/>
            <person name="Matson E.G."/>
            <person name="Eldar A."/>
            <person name="Leadbetter J.R."/>
        </authorList>
    </citation>
    <scope>NUCLEOTIDE SEQUENCE [LARGE SCALE GENOMIC DNA]</scope>
    <source>
        <strain evidence="4">ATCC BAA-887 / DSM 12427 / ZAS-2</strain>
    </source>
</reference>
<dbReference type="Proteomes" id="UP000009223">
    <property type="component" value="Chromosome"/>
</dbReference>
<evidence type="ECO:0000256" key="1">
    <source>
        <dbReference type="SAM" id="MobiDB-lite"/>
    </source>
</evidence>
<feature type="compositionally biased region" description="Low complexity" evidence="1">
    <location>
        <begin position="47"/>
        <end position="68"/>
    </location>
</feature>
<evidence type="ECO:0000313" key="4">
    <source>
        <dbReference type="Proteomes" id="UP000009223"/>
    </source>
</evidence>
<proteinExistence type="predicted"/>
<dbReference type="KEGG" id="tpi:TREPR_0645"/>
<feature type="signal peptide" evidence="2">
    <location>
        <begin position="1"/>
        <end position="30"/>
    </location>
</feature>
<name>F5YK41_TREPZ</name>
<accession>F5YK41</accession>
<dbReference type="EMBL" id="CP001843">
    <property type="protein sequence ID" value="AEF86254.1"/>
    <property type="molecule type" value="Genomic_DNA"/>
</dbReference>
<dbReference type="STRING" id="545694.TREPR_0645"/>
<dbReference type="RefSeq" id="WP_015709383.1">
    <property type="nucleotide sequence ID" value="NC_015578.1"/>
</dbReference>
<dbReference type="OrthoDB" id="358389at2"/>
<sequence length="385" mass="41595">MRKSKIGTCIIGLCFLVFLYGCASTPPAPARDNREAEAEAAAAAAVAAMNGSPPPSSASSGPVAVNSSRTEPAWVSSPDSVFNRNTFVTGVGAGNNRAQAEMNALAALSSVFHRSLQADETITNSYQEMIKNGSAASWIENTSVESAIKASTSMDLIGAEIRDVWFDSKSTYYAAAVMEVDKTARLYTQMIQDNQQIINTLLDIPAADRNSIDSLARYQFAVTIAEVNQIFTNVLSVINSPVPADVKRPAEYRSEVANILRAIPVSVIVENDRENRVRDAFSSVLSAAGFRTGGNNTRYQLQARLSLSEVSLANQNNKFVRYVVDGNFVDTSSDAILFPYNINGREGHLSLSEAEVRAVRAAETKIKEDYAAALNAYLSQLIPKK</sequence>